<dbReference type="InParanoid" id="A0A194X9S9"/>
<name>A0A194X9S9_MOLSC</name>
<dbReference type="OrthoDB" id="5429634at2759"/>
<gene>
    <name evidence="4" type="ORF">LY89DRAFT_733887</name>
</gene>
<keyword evidence="2" id="KW-0812">Transmembrane</keyword>
<dbReference type="RefSeq" id="XP_018071239.1">
    <property type="nucleotide sequence ID" value="XM_018219853.1"/>
</dbReference>
<feature type="region of interest" description="Disordered" evidence="1">
    <location>
        <begin position="1"/>
        <end position="25"/>
    </location>
</feature>
<dbReference type="STRING" id="149040.A0A194X9S9"/>
<dbReference type="InterPro" id="IPR046623">
    <property type="entry name" value="DUF6536"/>
</dbReference>
<feature type="transmembrane region" description="Helical" evidence="2">
    <location>
        <begin position="174"/>
        <end position="198"/>
    </location>
</feature>
<feature type="transmembrane region" description="Helical" evidence="2">
    <location>
        <begin position="65"/>
        <end position="86"/>
    </location>
</feature>
<accession>A0A194X9S9</accession>
<dbReference type="PANTHER" id="PTHR35395:SF1">
    <property type="entry name" value="DUF6536 DOMAIN-CONTAINING PROTEIN"/>
    <property type="match status" value="1"/>
</dbReference>
<feature type="transmembrane region" description="Helical" evidence="2">
    <location>
        <begin position="114"/>
        <end position="137"/>
    </location>
</feature>
<keyword evidence="2" id="KW-1133">Transmembrane helix</keyword>
<keyword evidence="5" id="KW-1185">Reference proteome</keyword>
<evidence type="ECO:0000313" key="5">
    <source>
        <dbReference type="Proteomes" id="UP000070700"/>
    </source>
</evidence>
<evidence type="ECO:0000313" key="4">
    <source>
        <dbReference type="EMBL" id="KUJ16884.1"/>
    </source>
</evidence>
<evidence type="ECO:0000256" key="1">
    <source>
        <dbReference type="SAM" id="MobiDB-lite"/>
    </source>
</evidence>
<feature type="transmembrane region" description="Helical" evidence="2">
    <location>
        <begin position="482"/>
        <end position="501"/>
    </location>
</feature>
<dbReference type="KEGG" id="psco:LY89DRAFT_733887"/>
<protein>
    <recommendedName>
        <fullName evidence="3">DUF6536 domain-containing protein</fullName>
    </recommendedName>
</protein>
<evidence type="ECO:0000259" key="3">
    <source>
        <dbReference type="Pfam" id="PF20163"/>
    </source>
</evidence>
<dbReference type="PANTHER" id="PTHR35395">
    <property type="entry name" value="DUF6536 DOMAIN-CONTAINING PROTEIN"/>
    <property type="match status" value="1"/>
</dbReference>
<proteinExistence type="predicted"/>
<feature type="domain" description="DUF6536" evidence="3">
    <location>
        <begin position="63"/>
        <end position="212"/>
    </location>
</feature>
<dbReference type="Proteomes" id="UP000070700">
    <property type="component" value="Unassembled WGS sequence"/>
</dbReference>
<feature type="transmembrane region" description="Helical" evidence="2">
    <location>
        <begin position="349"/>
        <end position="373"/>
    </location>
</feature>
<dbReference type="GeneID" id="28829579"/>
<evidence type="ECO:0000256" key="2">
    <source>
        <dbReference type="SAM" id="Phobius"/>
    </source>
</evidence>
<dbReference type="EMBL" id="KQ947415">
    <property type="protein sequence ID" value="KUJ16884.1"/>
    <property type="molecule type" value="Genomic_DNA"/>
</dbReference>
<reference evidence="4 5" key="1">
    <citation type="submission" date="2015-10" db="EMBL/GenBank/DDBJ databases">
        <title>Full genome of DAOMC 229536 Phialocephala scopiformis, a fungal endophyte of spruce producing the potent anti-insectan compound rugulosin.</title>
        <authorList>
            <consortium name="DOE Joint Genome Institute"/>
            <person name="Walker A.K."/>
            <person name="Frasz S.L."/>
            <person name="Seifert K.A."/>
            <person name="Miller J.D."/>
            <person name="Mondo S.J."/>
            <person name="Labutti K."/>
            <person name="Lipzen A."/>
            <person name="Dockter R."/>
            <person name="Kennedy M."/>
            <person name="Grigoriev I.V."/>
            <person name="Spatafora J.W."/>
        </authorList>
    </citation>
    <scope>NUCLEOTIDE SEQUENCE [LARGE SCALE GENOMIC DNA]</scope>
    <source>
        <strain evidence="4 5">CBS 120377</strain>
    </source>
</reference>
<sequence>MPGSEWIQMQSPPQFSEHNPYASSSSLNKPAFGGKYTEVAVDENSTPPYRKQNFKQKYFGGVKRTLRAFAAVACIVLFVNVSWLGYARTHYGITDGFGVIQQGDCDQVGMLSTWYHLLINILSTLLLTGSKAFMAVYSCPSRQEVDKAHQRGRYLNVGGLSFGNLTGIAKRKGLVLVLAMSSVPFHLLYNSLVFTALATNQYYWSVVTDDFLTGASFNLTGPWRFNDSMPIFTASPLNSSFGDVFELDLAGQLNYETAMDDYWTDMQKNASSWERLENKDCIQQSSNVFISGRRNVLLVSSTKNDTNSVLMYSDADIDGSMDGNCWTVFDYPIEYCLSQPTKDICSVNFSMTTMIVVLSFNALKVVLMVWVLFRFDAEKILTSIGDATASFLTFEDPTTMQMCLADKRNIRTHWQARGFDDILILRRIFLRCMGKDQGIDLTASGLWKLGFGELNQNALVIYGAEAGDNPIVMAIVANIPQIFLLMVYLMYMGIMSSMFLAQDWSRFASQGQTLMVSTPSGKQRGPWLLGAPLT</sequence>
<keyword evidence="2" id="KW-0472">Membrane</keyword>
<organism evidence="4 5">
    <name type="scientific">Mollisia scopiformis</name>
    <name type="common">Conifer needle endophyte fungus</name>
    <name type="synonym">Phialocephala scopiformis</name>
    <dbReference type="NCBI Taxonomy" id="149040"/>
    <lineage>
        <taxon>Eukaryota</taxon>
        <taxon>Fungi</taxon>
        <taxon>Dikarya</taxon>
        <taxon>Ascomycota</taxon>
        <taxon>Pezizomycotina</taxon>
        <taxon>Leotiomycetes</taxon>
        <taxon>Helotiales</taxon>
        <taxon>Mollisiaceae</taxon>
        <taxon>Mollisia</taxon>
    </lineage>
</organism>
<feature type="compositionally biased region" description="Polar residues" evidence="1">
    <location>
        <begin position="7"/>
        <end position="25"/>
    </location>
</feature>
<dbReference type="AlphaFoldDB" id="A0A194X9S9"/>
<dbReference type="Pfam" id="PF20163">
    <property type="entry name" value="DUF6536"/>
    <property type="match status" value="1"/>
</dbReference>